<proteinExistence type="inferred from homology"/>
<organism evidence="4 5">
    <name type="scientific">Leishmania tarentolae</name>
    <name type="common">Sauroleishmania tarentolae</name>
    <dbReference type="NCBI Taxonomy" id="5689"/>
    <lineage>
        <taxon>Eukaryota</taxon>
        <taxon>Discoba</taxon>
        <taxon>Euglenozoa</taxon>
        <taxon>Kinetoplastea</taxon>
        <taxon>Metakinetoplastina</taxon>
        <taxon>Trypanosomatida</taxon>
        <taxon>Trypanosomatidae</taxon>
        <taxon>Leishmaniinae</taxon>
        <taxon>Leishmania</taxon>
        <taxon>lizard Leishmania</taxon>
    </lineage>
</organism>
<dbReference type="SUPFAM" id="SSF53335">
    <property type="entry name" value="S-adenosyl-L-methionine-dependent methyltransferases"/>
    <property type="match status" value="1"/>
</dbReference>
<dbReference type="EMBL" id="BLBS01000004">
    <property type="protein sequence ID" value="GET85611.1"/>
    <property type="molecule type" value="Genomic_DNA"/>
</dbReference>
<dbReference type="FunFam" id="3.40.50.150:FF:000498">
    <property type="entry name" value="Methyltransferase domain containing protein"/>
    <property type="match status" value="1"/>
</dbReference>
<dbReference type="Gene3D" id="3.40.50.150">
    <property type="entry name" value="Vaccinia Virus protein VP39"/>
    <property type="match status" value="1"/>
</dbReference>
<dbReference type="InterPro" id="IPR029063">
    <property type="entry name" value="SAM-dependent_MTases_sf"/>
</dbReference>
<keyword evidence="5" id="KW-1185">Reference proteome</keyword>
<dbReference type="CDD" id="cd02440">
    <property type="entry name" value="AdoMet_MTases"/>
    <property type="match status" value="1"/>
</dbReference>
<sequence>MMEPPRNAEYSKQEYWDRRYTEEEHYDWFPSVYPMCVAASFEAVETVYRMQRSTGVFGGTLKVLHLGTGNSTLCADIRAAYEAKYKTEDTRPYRLVQVATDYSAVVIDRMKSKYSLDHALEDVHWVVADIRDLGHVREQFGPFFDVVLDKGTMDALQADKANSNMEDDIERMLCEVSKCIEGGVGAPVYRVFVQMTWEIPYMRLYYTTKNATHTFAWGTNVDYHFLGESDLYRVYTYTVSPPSSK</sequence>
<dbReference type="AlphaFoldDB" id="A0A640K8Z4"/>
<evidence type="ECO:0000313" key="4">
    <source>
        <dbReference type="EMBL" id="GET85611.1"/>
    </source>
</evidence>
<dbReference type="PANTHER" id="PTHR12176:SF80">
    <property type="entry name" value="EEF1A LYSINE METHYLTRANSFERASE 4"/>
    <property type="match status" value="1"/>
</dbReference>
<keyword evidence="2" id="KW-0489">Methyltransferase</keyword>
<evidence type="ECO:0000313" key="5">
    <source>
        <dbReference type="Proteomes" id="UP000419144"/>
    </source>
</evidence>
<name>A0A640K8Z4_LEITA</name>
<evidence type="ECO:0000256" key="3">
    <source>
        <dbReference type="ARBA" id="ARBA00022679"/>
    </source>
</evidence>
<dbReference type="Proteomes" id="UP000419144">
    <property type="component" value="Unassembled WGS sequence"/>
</dbReference>
<keyword evidence="3" id="KW-0808">Transferase</keyword>
<dbReference type="PANTHER" id="PTHR12176">
    <property type="entry name" value="SAM-DEPENDENT METHYLTRANSFERASE SUPERFAMILY PROTEIN"/>
    <property type="match status" value="1"/>
</dbReference>
<dbReference type="OrthoDB" id="411785at2759"/>
<evidence type="ECO:0000256" key="1">
    <source>
        <dbReference type="ARBA" id="ARBA00008361"/>
    </source>
</evidence>
<gene>
    <name evidence="4" type="ORF">LtaPh_0400800</name>
</gene>
<comment type="similarity">
    <text evidence="1">Belongs to the methyltransferase superfamily.</text>
</comment>
<evidence type="ECO:0000256" key="2">
    <source>
        <dbReference type="ARBA" id="ARBA00022603"/>
    </source>
</evidence>
<accession>A0A640K8Z4</accession>
<protein>
    <recommendedName>
        <fullName evidence="6">Methyltransferase domain-containing protein</fullName>
    </recommendedName>
</protein>
<dbReference type="InterPro" id="IPR051419">
    <property type="entry name" value="Lys/N-term_MeTrsfase_sf"/>
</dbReference>
<dbReference type="GO" id="GO:0008168">
    <property type="term" value="F:methyltransferase activity"/>
    <property type="evidence" value="ECO:0007669"/>
    <property type="project" value="UniProtKB-KW"/>
</dbReference>
<dbReference type="GO" id="GO:0032259">
    <property type="term" value="P:methylation"/>
    <property type="evidence" value="ECO:0007669"/>
    <property type="project" value="UniProtKB-KW"/>
</dbReference>
<evidence type="ECO:0008006" key="6">
    <source>
        <dbReference type="Google" id="ProtNLM"/>
    </source>
</evidence>
<comment type="caution">
    <text evidence="4">The sequence shown here is derived from an EMBL/GenBank/DDBJ whole genome shotgun (WGS) entry which is preliminary data.</text>
</comment>
<dbReference type="VEuPathDB" id="TriTrypDB:LtaPh_0400800"/>
<reference evidence="4" key="1">
    <citation type="submission" date="2019-11" db="EMBL/GenBank/DDBJ databases">
        <title>Leishmania tarentolae CDS.</title>
        <authorList>
            <person name="Goto Y."/>
            <person name="Yamagishi J."/>
        </authorList>
    </citation>
    <scope>NUCLEOTIDE SEQUENCE [LARGE SCALE GENOMIC DNA]</scope>
    <source>
        <strain evidence="4">Parrot Tar II</strain>
    </source>
</reference>